<keyword evidence="5" id="KW-0472">Membrane</keyword>
<organism evidence="7 8">
    <name type="scientific">Trichonephila inaurata madagascariensis</name>
    <dbReference type="NCBI Taxonomy" id="2747483"/>
    <lineage>
        <taxon>Eukaryota</taxon>
        <taxon>Metazoa</taxon>
        <taxon>Ecdysozoa</taxon>
        <taxon>Arthropoda</taxon>
        <taxon>Chelicerata</taxon>
        <taxon>Arachnida</taxon>
        <taxon>Araneae</taxon>
        <taxon>Araneomorphae</taxon>
        <taxon>Entelegynae</taxon>
        <taxon>Araneoidea</taxon>
        <taxon>Nephilidae</taxon>
        <taxon>Trichonephila</taxon>
        <taxon>Trichonephila inaurata</taxon>
    </lineage>
</organism>
<accession>A0A8X7CEJ2</accession>
<keyword evidence="3" id="KW-0812">Transmembrane</keyword>
<evidence type="ECO:0000256" key="4">
    <source>
        <dbReference type="ARBA" id="ARBA00022989"/>
    </source>
</evidence>
<evidence type="ECO:0000256" key="1">
    <source>
        <dbReference type="ARBA" id="ARBA00004141"/>
    </source>
</evidence>
<comment type="subcellular location">
    <subcellularLocation>
        <location evidence="1">Membrane</location>
        <topology evidence="1">Multi-pass membrane protein</topology>
    </subcellularLocation>
</comment>
<evidence type="ECO:0000313" key="8">
    <source>
        <dbReference type="Proteomes" id="UP000886998"/>
    </source>
</evidence>
<dbReference type="InterPro" id="IPR051717">
    <property type="entry name" value="MFS_MFSD6"/>
</dbReference>
<evidence type="ECO:0000259" key="6">
    <source>
        <dbReference type="Pfam" id="PF12832"/>
    </source>
</evidence>
<dbReference type="EMBL" id="BMAV01015946">
    <property type="protein sequence ID" value="GFY66273.1"/>
    <property type="molecule type" value="Genomic_DNA"/>
</dbReference>
<dbReference type="InterPro" id="IPR036259">
    <property type="entry name" value="MFS_trans_sf"/>
</dbReference>
<protein>
    <submittedName>
        <fullName evidence="7">Major facilitator superfamily domain-containing protein 6</fullName>
    </submittedName>
</protein>
<dbReference type="Gene3D" id="1.20.1250.20">
    <property type="entry name" value="MFS general substrate transporter like domains"/>
    <property type="match status" value="1"/>
</dbReference>
<comment type="caution">
    <text evidence="7">The sequence shown here is derived from an EMBL/GenBank/DDBJ whole genome shotgun (WGS) entry which is preliminary data.</text>
</comment>
<dbReference type="GO" id="GO:0016020">
    <property type="term" value="C:membrane"/>
    <property type="evidence" value="ECO:0007669"/>
    <property type="project" value="UniProtKB-SubCell"/>
</dbReference>
<proteinExistence type="inferred from homology"/>
<dbReference type="PANTHER" id="PTHR16172">
    <property type="entry name" value="MAJOR FACILITATOR SUPERFAMILY DOMAIN-CONTAINING PROTEIN 6-LIKE"/>
    <property type="match status" value="1"/>
</dbReference>
<reference evidence="7" key="1">
    <citation type="submission" date="2020-08" db="EMBL/GenBank/DDBJ databases">
        <title>Multicomponent nature underlies the extraordinary mechanical properties of spider dragline silk.</title>
        <authorList>
            <person name="Kono N."/>
            <person name="Nakamura H."/>
            <person name="Mori M."/>
            <person name="Yoshida Y."/>
            <person name="Ohtoshi R."/>
            <person name="Malay A.D."/>
            <person name="Moran D.A.P."/>
            <person name="Tomita M."/>
            <person name="Numata K."/>
            <person name="Arakawa K."/>
        </authorList>
    </citation>
    <scope>NUCLEOTIDE SEQUENCE</scope>
</reference>
<dbReference type="AlphaFoldDB" id="A0A8X7CEJ2"/>
<dbReference type="Proteomes" id="UP000886998">
    <property type="component" value="Unassembled WGS sequence"/>
</dbReference>
<feature type="domain" description="Major facilitator superfamily associated" evidence="6">
    <location>
        <begin position="11"/>
        <end position="73"/>
    </location>
</feature>
<keyword evidence="4" id="KW-1133">Transmembrane helix</keyword>
<dbReference type="SUPFAM" id="SSF103473">
    <property type="entry name" value="MFS general substrate transporter"/>
    <property type="match status" value="1"/>
</dbReference>
<gene>
    <name evidence="7" type="primary">NCL1_47016</name>
    <name evidence="7" type="ORF">TNIN_484711</name>
</gene>
<evidence type="ECO:0000256" key="2">
    <source>
        <dbReference type="ARBA" id="ARBA00005241"/>
    </source>
</evidence>
<comment type="similarity">
    <text evidence="2">Belongs to the major facilitator superfamily. MFSD6 family.</text>
</comment>
<sequence>MKKKKNCSGNSAIFPYIFVYAKQLGITADVIGYITATLWCVTVLTRPVLGGLADHFQKFKLVLICMLLVSIVSGRGSSVSSQPPRQASNSAQTLPVVAFRTTLT</sequence>
<evidence type="ECO:0000256" key="5">
    <source>
        <dbReference type="ARBA" id="ARBA00023136"/>
    </source>
</evidence>
<keyword evidence="8" id="KW-1185">Reference proteome</keyword>
<evidence type="ECO:0000256" key="3">
    <source>
        <dbReference type="ARBA" id="ARBA00022692"/>
    </source>
</evidence>
<dbReference type="Pfam" id="PF12832">
    <property type="entry name" value="MFS_1_like"/>
    <property type="match status" value="1"/>
</dbReference>
<evidence type="ECO:0000313" key="7">
    <source>
        <dbReference type="EMBL" id="GFY66273.1"/>
    </source>
</evidence>
<name>A0A8X7CEJ2_9ARAC</name>
<dbReference type="OrthoDB" id="10029266at2759"/>
<dbReference type="PANTHER" id="PTHR16172:SF30">
    <property type="entry name" value="SUGAR BABY, ISOFORM C"/>
    <property type="match status" value="1"/>
</dbReference>
<dbReference type="InterPro" id="IPR024989">
    <property type="entry name" value="MFS_assoc_dom"/>
</dbReference>